<dbReference type="PANTHER" id="PTHR24183">
    <property type="entry name" value="FIBRONECTIN TYPE 3 AND ANKYRIN REPEAT DOMAINS PROTEIN 1"/>
    <property type="match status" value="1"/>
</dbReference>
<dbReference type="RefSeq" id="WP_205281683.1">
    <property type="nucleotide sequence ID" value="NZ_JAFFPU010000082.1"/>
</dbReference>
<evidence type="ECO:0000313" key="2">
    <source>
        <dbReference type="EMBL" id="MBM9579756.1"/>
    </source>
</evidence>
<organism evidence="2 3">
    <name type="scientific">Leptospira ainlahdjerensis</name>
    <dbReference type="NCBI Taxonomy" id="2810033"/>
    <lineage>
        <taxon>Bacteria</taxon>
        <taxon>Pseudomonadati</taxon>
        <taxon>Spirochaetota</taxon>
        <taxon>Spirochaetia</taxon>
        <taxon>Leptospirales</taxon>
        <taxon>Leptospiraceae</taxon>
        <taxon>Leptospira</taxon>
    </lineage>
</organism>
<comment type="caution">
    <text evidence="2">The sequence shown here is derived from an EMBL/GenBank/DDBJ whole genome shotgun (WGS) entry which is preliminary data.</text>
</comment>
<keyword evidence="1" id="KW-0040">ANK repeat</keyword>
<feature type="repeat" description="ANK" evidence="1">
    <location>
        <begin position="98"/>
        <end position="130"/>
    </location>
</feature>
<dbReference type="Gene3D" id="1.25.40.20">
    <property type="entry name" value="Ankyrin repeat-containing domain"/>
    <property type="match status" value="1"/>
</dbReference>
<name>A0ABS2UHA9_9LEPT</name>
<dbReference type="Pfam" id="PF12796">
    <property type="entry name" value="Ank_2"/>
    <property type="match status" value="1"/>
</dbReference>
<gene>
    <name evidence="2" type="ORF">JWG45_21640</name>
</gene>
<dbReference type="Proteomes" id="UP000724686">
    <property type="component" value="Unassembled WGS sequence"/>
</dbReference>
<dbReference type="PROSITE" id="PS50088">
    <property type="entry name" value="ANK_REPEAT"/>
    <property type="match status" value="2"/>
</dbReference>
<protein>
    <submittedName>
        <fullName evidence="2">Ankyrin repeat domain-containing protein</fullName>
    </submittedName>
</protein>
<dbReference type="PROSITE" id="PS50297">
    <property type="entry name" value="ANK_REP_REGION"/>
    <property type="match status" value="2"/>
</dbReference>
<dbReference type="SUPFAM" id="SSF48403">
    <property type="entry name" value="Ankyrin repeat"/>
    <property type="match status" value="1"/>
</dbReference>
<proteinExistence type="predicted"/>
<dbReference type="PANTHER" id="PTHR24183:SF1">
    <property type="entry name" value="FIBRONECTIN TYPE 3 AND ANKYRIN REPEAT DOMAINS PROTEIN 1"/>
    <property type="match status" value="1"/>
</dbReference>
<dbReference type="InterPro" id="IPR002110">
    <property type="entry name" value="Ankyrin_rpt"/>
</dbReference>
<evidence type="ECO:0000313" key="3">
    <source>
        <dbReference type="Proteomes" id="UP000724686"/>
    </source>
</evidence>
<evidence type="ECO:0000256" key="1">
    <source>
        <dbReference type="PROSITE-ProRule" id="PRU00023"/>
    </source>
</evidence>
<dbReference type="InterPro" id="IPR036770">
    <property type="entry name" value="Ankyrin_rpt-contain_sf"/>
</dbReference>
<feature type="repeat" description="ANK" evidence="1">
    <location>
        <begin position="65"/>
        <end position="97"/>
    </location>
</feature>
<sequence>METVQKNTVDKNFLDSPQTKSDAWEEFRKSMNSEDPCFDLSRKGNLVALSSRLQTFGDLERKNQKGYTLLMLAAYSGREKTVRFLISKGANVNSTDHSGNSILMGAAFKGFEKVVRILLNAGADPNYQNSKGQNAFQFSEMFGRVHVSDLLSKSKRSRFSRLGSFINSWFQYFTQNVLKGGRQ</sequence>
<dbReference type="SMART" id="SM00248">
    <property type="entry name" value="ANK"/>
    <property type="match status" value="2"/>
</dbReference>
<accession>A0ABS2UHA9</accession>
<reference evidence="2 3" key="1">
    <citation type="submission" date="2021-02" db="EMBL/GenBank/DDBJ databases">
        <title>Leptospira ainlahdjerensis sp. nov., Leptospira ainazelensis sp. nov., Leptospira abararensis sp. nov. and Leptospira chreensis sp. nov., four new species isolated from water sources in Algeria.</title>
        <authorList>
            <person name="Amara Korba A."/>
            <person name="Kainiu M."/>
            <person name="Vincent A.T."/>
            <person name="Mariet J.-F."/>
            <person name="Veyrier F.J."/>
            <person name="Goarant C."/>
            <person name="Picardeau M."/>
        </authorList>
    </citation>
    <scope>NUCLEOTIDE SEQUENCE [LARGE SCALE GENOMIC DNA]</scope>
    <source>
        <strain evidence="2 3">201903070</strain>
    </source>
</reference>
<dbReference type="PRINTS" id="PR01415">
    <property type="entry name" value="ANKYRIN"/>
</dbReference>
<dbReference type="EMBL" id="JAFFPU010000082">
    <property type="protein sequence ID" value="MBM9579756.1"/>
    <property type="molecule type" value="Genomic_DNA"/>
</dbReference>
<keyword evidence="3" id="KW-1185">Reference proteome</keyword>